<feature type="domain" description="Carbohydrate kinase FGGY N-terminal" evidence="6">
    <location>
        <begin position="5"/>
        <end position="248"/>
    </location>
</feature>
<feature type="domain" description="Carbohydrate kinase FGGY C-terminal" evidence="7">
    <location>
        <begin position="260"/>
        <end position="443"/>
    </location>
</feature>
<dbReference type="SUPFAM" id="SSF53067">
    <property type="entry name" value="Actin-like ATPase domain"/>
    <property type="match status" value="2"/>
</dbReference>
<evidence type="ECO:0000256" key="1">
    <source>
        <dbReference type="ARBA" id="ARBA00009156"/>
    </source>
</evidence>
<evidence type="ECO:0000259" key="6">
    <source>
        <dbReference type="Pfam" id="PF00370"/>
    </source>
</evidence>
<dbReference type="InterPro" id="IPR018484">
    <property type="entry name" value="FGGY_N"/>
</dbReference>
<gene>
    <name evidence="8" type="ORF">A4H34_00990</name>
</gene>
<dbReference type="RefSeq" id="WP_064231630.1">
    <property type="nucleotide sequence ID" value="NZ_LVZK01000001.1"/>
</dbReference>
<evidence type="ECO:0000256" key="3">
    <source>
        <dbReference type="ARBA" id="ARBA00022777"/>
    </source>
</evidence>
<evidence type="ECO:0000256" key="2">
    <source>
        <dbReference type="ARBA" id="ARBA00022679"/>
    </source>
</evidence>
<evidence type="ECO:0000256" key="5">
    <source>
        <dbReference type="SAM" id="MobiDB-lite"/>
    </source>
</evidence>
<comment type="similarity">
    <text evidence="1 4">Belongs to the FGGY kinase family.</text>
</comment>
<dbReference type="AlphaFoldDB" id="A0A179B2V0"/>
<dbReference type="PANTHER" id="PTHR43095:SF3">
    <property type="entry name" value="L-XYLULOSE_3-KETO-L-GULONATE KINASE"/>
    <property type="match status" value="1"/>
</dbReference>
<reference evidence="8 9" key="1">
    <citation type="submission" date="2016-04" db="EMBL/GenBank/DDBJ databases">
        <title>Peptidophaga gingivicola gen. nov., sp. nov., isolated from human subgingival plaque.</title>
        <authorList>
            <person name="Beall C.J."/>
            <person name="Mokrzan E.M."/>
            <person name="Griffen A.L."/>
            <person name="Leys E.J."/>
        </authorList>
    </citation>
    <scope>NUCLEOTIDE SEQUENCE [LARGE SCALE GENOMIC DNA]</scope>
    <source>
        <strain evidence="8 9">BA112</strain>
    </source>
</reference>
<keyword evidence="3 4" id="KW-0418">Kinase</keyword>
<dbReference type="InterPro" id="IPR000577">
    <property type="entry name" value="Carb_kinase_FGGY"/>
</dbReference>
<dbReference type="InterPro" id="IPR050406">
    <property type="entry name" value="FGGY_Carb_Kinase"/>
</dbReference>
<dbReference type="Gene3D" id="3.30.420.40">
    <property type="match status" value="2"/>
</dbReference>
<dbReference type="PROSITE" id="PS00445">
    <property type="entry name" value="FGGY_KINASES_2"/>
    <property type="match status" value="1"/>
</dbReference>
<dbReference type="STRING" id="1823756.A4H34_00990"/>
<dbReference type="Pfam" id="PF00370">
    <property type="entry name" value="FGGY_N"/>
    <property type="match status" value="1"/>
</dbReference>
<dbReference type="Proteomes" id="UP000078368">
    <property type="component" value="Unassembled WGS sequence"/>
</dbReference>
<evidence type="ECO:0000259" key="7">
    <source>
        <dbReference type="Pfam" id="PF02782"/>
    </source>
</evidence>
<proteinExistence type="inferred from homology"/>
<accession>A0A179B2V0</accession>
<feature type="region of interest" description="Disordered" evidence="5">
    <location>
        <begin position="498"/>
        <end position="536"/>
    </location>
</feature>
<dbReference type="EMBL" id="LVZK01000001">
    <property type="protein sequence ID" value="OAP85800.1"/>
    <property type="molecule type" value="Genomic_DNA"/>
</dbReference>
<dbReference type="InterPro" id="IPR043129">
    <property type="entry name" value="ATPase_NBD"/>
</dbReference>
<evidence type="ECO:0000313" key="9">
    <source>
        <dbReference type="Proteomes" id="UP000078368"/>
    </source>
</evidence>
<keyword evidence="9" id="KW-1185">Reference proteome</keyword>
<dbReference type="PANTHER" id="PTHR43095">
    <property type="entry name" value="SUGAR KINASE"/>
    <property type="match status" value="1"/>
</dbReference>
<protein>
    <submittedName>
        <fullName evidence="8">Carbohydrate kinase</fullName>
    </submittedName>
</protein>
<feature type="compositionally biased region" description="Acidic residues" evidence="5">
    <location>
        <begin position="509"/>
        <end position="525"/>
    </location>
</feature>
<dbReference type="InterPro" id="IPR018485">
    <property type="entry name" value="FGGY_C"/>
</dbReference>
<dbReference type="Pfam" id="PF02782">
    <property type="entry name" value="FGGY_C"/>
    <property type="match status" value="1"/>
</dbReference>
<organism evidence="8 9">
    <name type="scientific">Peptidiphaga gingivicola</name>
    <dbReference type="NCBI Taxonomy" id="2741497"/>
    <lineage>
        <taxon>Bacteria</taxon>
        <taxon>Bacillati</taxon>
        <taxon>Actinomycetota</taxon>
        <taxon>Actinomycetes</taxon>
        <taxon>Actinomycetales</taxon>
        <taxon>Actinomycetaceae</taxon>
        <taxon>Peptidiphaga</taxon>
    </lineage>
</organism>
<comment type="caution">
    <text evidence="8">The sequence shown here is derived from an EMBL/GenBank/DDBJ whole genome shotgun (WGS) entry which is preliminary data.</text>
</comment>
<dbReference type="GO" id="GO:0016773">
    <property type="term" value="F:phosphotransferase activity, alcohol group as acceptor"/>
    <property type="evidence" value="ECO:0007669"/>
    <property type="project" value="InterPro"/>
</dbReference>
<evidence type="ECO:0000256" key="4">
    <source>
        <dbReference type="RuleBase" id="RU003733"/>
    </source>
</evidence>
<dbReference type="OrthoDB" id="9782710at2"/>
<dbReference type="PIRSF" id="PIRSF000538">
    <property type="entry name" value="GlpK"/>
    <property type="match status" value="1"/>
</dbReference>
<dbReference type="InterPro" id="IPR018483">
    <property type="entry name" value="Carb_kinase_FGGY_CS"/>
</dbReference>
<sequence length="536" mass="56428">MNDVVIGVDGGTTAVKAVAFDLNGQIKASHHESVPVRYGANGESEQDMALLWEAVASCLRSVAEQVRGSRIVGVGLTGQGDGVWLVDADGEPVRPAANWMDGRAADRVDDWNLDGRGRAVLDVTGTTVFGGLFPVLYEELAAAEPEAVARATSHLNCKDWIRFKLTGVRATDFTEASRTFLDVATTSGYNEPLAEKLGLSEALKLLPEIRRPAGKASPVTEEAAEATGIPAGTPVGVGMIDVAVTGMGLGRIADGDSWLILGTTGFVGTLLPSVAERRSDLSMVLATGEGTQVLEFMAPMTGTPNLDWIRSTLGLEAQSWSEIEKMARTAGPGSHGVVYLPYASPGGERAPFLDTNASASWQGMSLTSTRADILRAVYEGVVFSLAECLNALRITGPIVVSGGGFRSDLLCEILADVTAQRVLRQDAPEAGARGAAVLALVSAGAFPDVFSASSALGAALETFDPNPDNIHIYSQARVAFYDAREGARRCWRTLRKLRSSTGKAGSENAEAEETGSENAEAEETGSENVKPRKAES</sequence>
<dbReference type="GO" id="GO:0016301">
    <property type="term" value="F:kinase activity"/>
    <property type="evidence" value="ECO:0007669"/>
    <property type="project" value="UniProtKB-KW"/>
</dbReference>
<dbReference type="GO" id="GO:0005975">
    <property type="term" value="P:carbohydrate metabolic process"/>
    <property type="evidence" value="ECO:0007669"/>
    <property type="project" value="InterPro"/>
</dbReference>
<name>A0A179B2V0_9ACTO</name>
<evidence type="ECO:0000313" key="8">
    <source>
        <dbReference type="EMBL" id="OAP85800.1"/>
    </source>
</evidence>
<keyword evidence="2 4" id="KW-0808">Transferase</keyword>